<feature type="domain" description="Thioredoxin" evidence="13">
    <location>
        <begin position="434"/>
        <end position="614"/>
    </location>
</feature>
<dbReference type="AlphaFoldDB" id="A0A1N7CID3"/>
<protein>
    <recommendedName>
        <fullName evidence="12">Na(+)/H(+) antiporter NhaA</fullName>
    </recommendedName>
    <alternativeName>
        <fullName evidence="12">Sodium/proton antiporter NhaA</fullName>
    </alternativeName>
</protein>
<evidence type="ECO:0000256" key="11">
    <source>
        <dbReference type="ARBA" id="ARBA00023201"/>
    </source>
</evidence>
<dbReference type="GO" id="GO:0006885">
    <property type="term" value="P:regulation of pH"/>
    <property type="evidence" value="ECO:0007669"/>
    <property type="project" value="InterPro"/>
</dbReference>
<dbReference type="Proteomes" id="UP000186096">
    <property type="component" value="Unassembled WGS sequence"/>
</dbReference>
<dbReference type="InterPro" id="IPR012336">
    <property type="entry name" value="Thioredoxin-like_fold"/>
</dbReference>
<dbReference type="EMBL" id="FTNI01000012">
    <property type="protein sequence ID" value="SIR63381.1"/>
    <property type="molecule type" value="Genomic_DNA"/>
</dbReference>
<keyword evidence="4 12" id="KW-0050">Antiport</keyword>
<feature type="transmembrane region" description="Helical" evidence="12">
    <location>
        <begin position="105"/>
        <end position="127"/>
    </location>
</feature>
<keyword evidence="7 12" id="KW-1133">Transmembrane helix</keyword>
<dbReference type="Pfam" id="PF13462">
    <property type="entry name" value="Thioredoxin_4"/>
    <property type="match status" value="1"/>
</dbReference>
<comment type="subcellular location">
    <subcellularLocation>
        <location evidence="1">Cell inner membrane</location>
        <topology evidence="1">Multi-pass membrane protein</topology>
    </subcellularLocation>
    <subcellularLocation>
        <location evidence="12">Cell membrane</location>
        <topology evidence="12">Multi-pass membrane protein</topology>
    </subcellularLocation>
</comment>
<evidence type="ECO:0000256" key="6">
    <source>
        <dbReference type="ARBA" id="ARBA00022692"/>
    </source>
</evidence>
<dbReference type="PANTHER" id="PTHR30341">
    <property type="entry name" value="SODIUM ION/PROTON ANTIPORTER NHAA-RELATED"/>
    <property type="match status" value="1"/>
</dbReference>
<dbReference type="PANTHER" id="PTHR30341:SF0">
    <property type="entry name" value="NA(+)_H(+) ANTIPORTER NHAA"/>
    <property type="match status" value="1"/>
</dbReference>
<keyword evidence="15" id="KW-1185">Reference proteome</keyword>
<evidence type="ECO:0000256" key="4">
    <source>
        <dbReference type="ARBA" id="ARBA00022449"/>
    </source>
</evidence>
<dbReference type="RefSeq" id="WP_159454804.1">
    <property type="nucleotide sequence ID" value="NZ_FTNI01000012.1"/>
</dbReference>
<keyword evidence="8 12" id="KW-0915">Sodium</keyword>
<gene>
    <name evidence="12" type="primary">nhaA</name>
    <name evidence="14" type="ORF">SAMN05421833_11210</name>
</gene>
<feature type="transmembrane region" description="Helical" evidence="12">
    <location>
        <begin position="72"/>
        <end position="90"/>
    </location>
</feature>
<evidence type="ECO:0000256" key="10">
    <source>
        <dbReference type="ARBA" id="ARBA00023136"/>
    </source>
</evidence>
<dbReference type="Pfam" id="PF06965">
    <property type="entry name" value="Na_H_antiport_1"/>
    <property type="match status" value="1"/>
</dbReference>
<dbReference type="Gene3D" id="3.40.30.10">
    <property type="entry name" value="Glutaredoxin"/>
    <property type="match status" value="1"/>
</dbReference>
<keyword evidence="5 12" id="KW-1003">Cell membrane</keyword>
<evidence type="ECO:0000256" key="3">
    <source>
        <dbReference type="ARBA" id="ARBA00022448"/>
    </source>
</evidence>
<proteinExistence type="inferred from homology"/>
<feature type="transmembrane region" description="Helical" evidence="12">
    <location>
        <begin position="330"/>
        <end position="354"/>
    </location>
</feature>
<evidence type="ECO:0000256" key="7">
    <source>
        <dbReference type="ARBA" id="ARBA00022989"/>
    </source>
</evidence>
<accession>A0A1N7CID3</accession>
<dbReference type="InterPro" id="IPR004670">
    <property type="entry name" value="NhaA"/>
</dbReference>
<dbReference type="PROSITE" id="PS51352">
    <property type="entry name" value="THIOREDOXIN_2"/>
    <property type="match status" value="1"/>
</dbReference>
<keyword evidence="6 12" id="KW-0812">Transmembrane</keyword>
<evidence type="ECO:0000256" key="5">
    <source>
        <dbReference type="ARBA" id="ARBA00022475"/>
    </source>
</evidence>
<evidence type="ECO:0000256" key="2">
    <source>
        <dbReference type="ARBA" id="ARBA00007006"/>
    </source>
</evidence>
<reference evidence="15" key="1">
    <citation type="submission" date="2017-01" db="EMBL/GenBank/DDBJ databases">
        <authorList>
            <person name="Varghese N."/>
            <person name="Submissions S."/>
        </authorList>
    </citation>
    <scope>NUCLEOTIDE SEQUENCE [LARGE SCALE GENOMIC DNA]</scope>
    <source>
        <strain evidence="15">ATCC 12950</strain>
    </source>
</reference>
<dbReference type="SUPFAM" id="SSF52833">
    <property type="entry name" value="Thioredoxin-like"/>
    <property type="match status" value="1"/>
</dbReference>
<feature type="transmembrane region" description="Helical" evidence="12">
    <location>
        <begin position="165"/>
        <end position="185"/>
    </location>
</feature>
<dbReference type="InterPro" id="IPR023171">
    <property type="entry name" value="Na/H_antiporter_dom_sf"/>
</dbReference>
<keyword evidence="11 12" id="KW-0739">Sodium transport</keyword>
<dbReference type="Gene3D" id="1.20.1530.10">
    <property type="entry name" value="Na+/H+ antiporter like domain"/>
    <property type="match status" value="1"/>
</dbReference>
<comment type="function">
    <text evidence="12">Na(+)/H(+) antiporter that extrudes sodium in exchange for external protons.</text>
</comment>
<keyword evidence="9 12" id="KW-0406">Ion transport</keyword>
<feature type="transmembrane region" description="Helical" evidence="12">
    <location>
        <begin position="403"/>
        <end position="421"/>
    </location>
</feature>
<keyword evidence="3 12" id="KW-0813">Transport</keyword>
<evidence type="ECO:0000313" key="14">
    <source>
        <dbReference type="EMBL" id="SIR63381.1"/>
    </source>
</evidence>
<feature type="transmembrane region" description="Helical" evidence="12">
    <location>
        <begin position="133"/>
        <end position="153"/>
    </location>
</feature>
<evidence type="ECO:0000256" key="8">
    <source>
        <dbReference type="ARBA" id="ARBA00023053"/>
    </source>
</evidence>
<dbReference type="InterPro" id="IPR013766">
    <property type="entry name" value="Thioredoxin_domain"/>
</dbReference>
<comment type="similarity">
    <text evidence="2">In the N-terminal section; belongs to the NhaA Na(+)/H(+) (TC 2.A.33) antiporter family.</text>
</comment>
<dbReference type="HAMAP" id="MF_01844">
    <property type="entry name" value="NhaA"/>
    <property type="match status" value="1"/>
</dbReference>
<dbReference type="OrthoDB" id="117402at2"/>
<dbReference type="STRING" id="58117.SAMN05421833_11210"/>
<organism evidence="14 15">
    <name type="scientific">Microbispora rosea</name>
    <dbReference type="NCBI Taxonomy" id="58117"/>
    <lineage>
        <taxon>Bacteria</taxon>
        <taxon>Bacillati</taxon>
        <taxon>Actinomycetota</taxon>
        <taxon>Actinomycetes</taxon>
        <taxon>Streptosporangiales</taxon>
        <taxon>Streptosporangiaceae</taxon>
        <taxon>Microbispora</taxon>
    </lineage>
</organism>
<feature type="transmembrane region" description="Helical" evidence="12">
    <location>
        <begin position="191"/>
        <end position="207"/>
    </location>
</feature>
<dbReference type="GO" id="GO:0005886">
    <property type="term" value="C:plasma membrane"/>
    <property type="evidence" value="ECO:0007669"/>
    <property type="project" value="UniProtKB-SubCell"/>
</dbReference>
<evidence type="ECO:0000259" key="13">
    <source>
        <dbReference type="PROSITE" id="PS51352"/>
    </source>
</evidence>
<feature type="transmembrane region" description="Helical" evidence="12">
    <location>
        <begin position="20"/>
        <end position="41"/>
    </location>
</feature>
<dbReference type="InterPro" id="IPR036249">
    <property type="entry name" value="Thioredoxin-like_sf"/>
</dbReference>
<dbReference type="GO" id="GO:0015385">
    <property type="term" value="F:sodium:proton antiporter activity"/>
    <property type="evidence" value="ECO:0007669"/>
    <property type="project" value="TreeGrafter"/>
</dbReference>
<comment type="similarity">
    <text evidence="12">Belongs to the NhaA Na(+)/H(+) (TC 2.A.33) antiporter family.</text>
</comment>
<evidence type="ECO:0000313" key="15">
    <source>
        <dbReference type="Proteomes" id="UP000186096"/>
    </source>
</evidence>
<evidence type="ECO:0000256" key="1">
    <source>
        <dbReference type="ARBA" id="ARBA00004429"/>
    </source>
</evidence>
<evidence type="ECO:0000256" key="9">
    <source>
        <dbReference type="ARBA" id="ARBA00023065"/>
    </source>
</evidence>
<sequence length="619" mass="66590">MSYEETTRRVHRFAGGLRTFAAAESASAFALGAAVVAALVWCTASPEGYERLWSTHLTLTLGDHELGESLRVWVNSGLMTIFFLVVGLEARREFDLGDLRERRRFLLPCAAGLAGMLVPALLYLVILRGHDGAGAWGMVISTDTALALGLLSLVGRGLPEQLRVFLVTVFVVDDVVALLVVTLAYTDHVNLRLLFFALVALAAVAVVRRLGSRPVLVPVLLLAVAWVGLLESGVDPIILGLVVGLATSAYAPSRGDLEEASNLFLGFREQPTAEFALAANAGVIRSLSPNALLQSRLLPWTGNIVVPLFALANAGIPLDPDFLASAYSHPLVWAIVVAYVVGKPVGVVLVSWLVERLTGGSVRPAVGWTGVLGSGTLAGIGFTVSFIVAAMALSGDRLDEAKLGVLTAAVLATAVSVVVFARTSRMTEERRARALLGQAAPLQDLRTDVDPEHDHVRGAASATVTLVEYGDLECPYCGRAEPIVRELLADTDLRYVWRHLPLTDVHPYAQLAAEASEAAGAQGRFWEMHDRLLEHQDRLTPHDLLEHARALDLDLDRFREDLVNHRHSARVARDAESADLSGVAGTPTFFINGRRHHGSYNLATLSAAIADARARALMR</sequence>
<feature type="transmembrane region" description="Helical" evidence="12">
    <location>
        <begin position="366"/>
        <end position="391"/>
    </location>
</feature>
<comment type="catalytic activity">
    <reaction evidence="12">
        <text>Na(+)(in) + 2 H(+)(out) = Na(+)(out) + 2 H(+)(in)</text>
        <dbReference type="Rhea" id="RHEA:29251"/>
        <dbReference type="ChEBI" id="CHEBI:15378"/>
        <dbReference type="ChEBI" id="CHEBI:29101"/>
    </reaction>
</comment>
<evidence type="ECO:0000256" key="12">
    <source>
        <dbReference type="HAMAP-Rule" id="MF_01844"/>
    </source>
</evidence>
<keyword evidence="10 12" id="KW-0472">Membrane</keyword>
<name>A0A1N7CID3_9ACTN</name>